<comment type="caution">
    <text evidence="2">The sequence shown here is derived from an EMBL/GenBank/DDBJ whole genome shotgun (WGS) entry which is preliminary data.</text>
</comment>
<evidence type="ECO:0000313" key="2">
    <source>
        <dbReference type="EMBL" id="TYB76106.1"/>
    </source>
</evidence>
<dbReference type="AlphaFoldDB" id="A0A8H2QFL7"/>
<sequence>MRKSILIIAALVFGLLTANATTPNSTPTTFNNSDLIKDDIVKIYNWSVTTTVGQFSGTASTLTSAERRVQLASNGLIVLEHIITSYFVVGSDINKPENRLYFWEVQSENGRAKGFSTSEASAHRMINLVSSGDVVYYKIVASSEIK</sequence>
<feature type="chain" id="PRO_5034392910" evidence="1">
    <location>
        <begin position="21"/>
        <end position="146"/>
    </location>
</feature>
<evidence type="ECO:0000256" key="1">
    <source>
        <dbReference type="SAM" id="SignalP"/>
    </source>
</evidence>
<feature type="signal peptide" evidence="1">
    <location>
        <begin position="1"/>
        <end position="20"/>
    </location>
</feature>
<keyword evidence="1" id="KW-0732">Signal</keyword>
<accession>A0A8H2QFL7</accession>
<keyword evidence="3" id="KW-1185">Reference proteome</keyword>
<dbReference type="Proteomes" id="UP000323324">
    <property type="component" value="Unassembled WGS sequence"/>
</dbReference>
<evidence type="ECO:0000313" key="3">
    <source>
        <dbReference type="Proteomes" id="UP000323324"/>
    </source>
</evidence>
<name>A0A8H2QFL7_9FLAO</name>
<organism evidence="2 3">
    <name type="scientific">Bizionia saleffrena</name>
    <dbReference type="NCBI Taxonomy" id="291189"/>
    <lineage>
        <taxon>Bacteria</taxon>
        <taxon>Pseudomonadati</taxon>
        <taxon>Bacteroidota</taxon>
        <taxon>Flavobacteriia</taxon>
        <taxon>Flavobacteriales</taxon>
        <taxon>Flavobacteriaceae</taxon>
        <taxon>Bizionia</taxon>
    </lineage>
</organism>
<proteinExistence type="predicted"/>
<dbReference type="RefSeq" id="WP_148369526.1">
    <property type="nucleotide sequence ID" value="NZ_VSKM01000005.1"/>
</dbReference>
<reference evidence="2 3" key="1">
    <citation type="submission" date="2019-08" db="EMBL/GenBank/DDBJ databases">
        <title>Genomes of Antarctic Bizionia species.</title>
        <authorList>
            <person name="Bowman J.P."/>
        </authorList>
    </citation>
    <scope>NUCLEOTIDE SEQUENCE [LARGE SCALE GENOMIC DNA]</scope>
    <source>
        <strain evidence="2 3">HFD</strain>
    </source>
</reference>
<gene>
    <name evidence="2" type="ORF">ES676_06540</name>
</gene>
<protein>
    <submittedName>
        <fullName evidence="2">Uncharacterized protein</fullName>
    </submittedName>
</protein>
<dbReference type="EMBL" id="VSKM01000005">
    <property type="protein sequence ID" value="TYB76106.1"/>
    <property type="molecule type" value="Genomic_DNA"/>
</dbReference>